<gene>
    <name evidence="1" type="ORF">UFOVP1370_13</name>
</gene>
<proteinExistence type="predicted"/>
<dbReference type="PROSITE" id="PS51257">
    <property type="entry name" value="PROKAR_LIPOPROTEIN"/>
    <property type="match status" value="1"/>
</dbReference>
<protein>
    <submittedName>
        <fullName evidence="1">Uncharacterized protein</fullName>
    </submittedName>
</protein>
<sequence>MNNAIKGFLIAAGVLGSLVLLASCNGCRQDFKRIKSTTVGIERTITLLDANGKTIKVWNINSTYQTAGTGINFLDKNNKFVAINGTFIIEEK</sequence>
<evidence type="ECO:0000313" key="1">
    <source>
        <dbReference type="EMBL" id="CAB4202441.1"/>
    </source>
</evidence>
<organism evidence="1">
    <name type="scientific">uncultured Caudovirales phage</name>
    <dbReference type="NCBI Taxonomy" id="2100421"/>
    <lineage>
        <taxon>Viruses</taxon>
        <taxon>Duplodnaviria</taxon>
        <taxon>Heunggongvirae</taxon>
        <taxon>Uroviricota</taxon>
        <taxon>Caudoviricetes</taxon>
        <taxon>Peduoviridae</taxon>
        <taxon>Maltschvirus</taxon>
        <taxon>Maltschvirus maltsch</taxon>
    </lineage>
</organism>
<reference evidence="1" key="1">
    <citation type="submission" date="2020-05" db="EMBL/GenBank/DDBJ databases">
        <authorList>
            <person name="Chiriac C."/>
            <person name="Salcher M."/>
            <person name="Ghai R."/>
            <person name="Kavagutti S V."/>
        </authorList>
    </citation>
    <scope>NUCLEOTIDE SEQUENCE</scope>
</reference>
<name>A0A6J5S3C6_9CAUD</name>
<dbReference type="EMBL" id="LR797325">
    <property type="protein sequence ID" value="CAB4202441.1"/>
    <property type="molecule type" value="Genomic_DNA"/>
</dbReference>
<accession>A0A6J5S3C6</accession>